<dbReference type="GO" id="GO:0005634">
    <property type="term" value="C:nucleus"/>
    <property type="evidence" value="ECO:0007669"/>
    <property type="project" value="TreeGrafter"/>
</dbReference>
<organism evidence="4 5">
    <name type="scientific">Amphibalanus amphitrite</name>
    <name type="common">Striped barnacle</name>
    <name type="synonym">Balanus amphitrite</name>
    <dbReference type="NCBI Taxonomy" id="1232801"/>
    <lineage>
        <taxon>Eukaryota</taxon>
        <taxon>Metazoa</taxon>
        <taxon>Ecdysozoa</taxon>
        <taxon>Arthropoda</taxon>
        <taxon>Crustacea</taxon>
        <taxon>Multicrustacea</taxon>
        <taxon>Cirripedia</taxon>
        <taxon>Thoracica</taxon>
        <taxon>Thoracicalcarea</taxon>
        <taxon>Balanomorpha</taxon>
        <taxon>Balanoidea</taxon>
        <taxon>Balanidae</taxon>
        <taxon>Amphibalaninae</taxon>
        <taxon>Amphibalanus</taxon>
    </lineage>
</organism>
<evidence type="ECO:0000259" key="2">
    <source>
        <dbReference type="PROSITE" id="PS50004"/>
    </source>
</evidence>
<feature type="domain" description="PDZ" evidence="3">
    <location>
        <begin position="965"/>
        <end position="1042"/>
    </location>
</feature>
<feature type="region of interest" description="Disordered" evidence="1">
    <location>
        <begin position="163"/>
        <end position="204"/>
    </location>
</feature>
<feature type="compositionally biased region" description="Low complexity" evidence="1">
    <location>
        <begin position="124"/>
        <end position="139"/>
    </location>
</feature>
<protein>
    <submittedName>
        <fullName evidence="4">Regulator of G-protein signaling 3</fullName>
    </submittedName>
</protein>
<feature type="region of interest" description="Disordered" evidence="1">
    <location>
        <begin position="416"/>
        <end position="515"/>
    </location>
</feature>
<evidence type="ECO:0000256" key="1">
    <source>
        <dbReference type="SAM" id="MobiDB-lite"/>
    </source>
</evidence>
<feature type="domain" description="C2" evidence="2">
    <location>
        <begin position="760"/>
        <end position="877"/>
    </location>
</feature>
<dbReference type="SMART" id="SM00228">
    <property type="entry name" value="PDZ"/>
    <property type="match status" value="1"/>
</dbReference>
<feature type="region of interest" description="Disordered" evidence="1">
    <location>
        <begin position="638"/>
        <end position="712"/>
    </location>
</feature>
<dbReference type="SUPFAM" id="SSF49562">
    <property type="entry name" value="C2 domain (Calcium/lipid-binding domain, CaLB)"/>
    <property type="match status" value="1"/>
</dbReference>
<reference evidence="4 5" key="1">
    <citation type="submission" date="2019-07" db="EMBL/GenBank/DDBJ databases">
        <title>Draft genome assembly of a fouling barnacle, Amphibalanus amphitrite (Darwin, 1854): The first reference genome for Thecostraca.</title>
        <authorList>
            <person name="Kim W."/>
        </authorList>
    </citation>
    <scope>NUCLEOTIDE SEQUENCE [LARGE SCALE GENOMIC DNA]</scope>
    <source>
        <strain evidence="4">SNU_AA5</strain>
        <tissue evidence="4">Soma without cirri and trophi</tissue>
    </source>
</reference>
<dbReference type="InterPro" id="IPR000008">
    <property type="entry name" value="C2_dom"/>
</dbReference>
<dbReference type="AlphaFoldDB" id="A0A6A4WRL7"/>
<dbReference type="SUPFAM" id="SSF50156">
    <property type="entry name" value="PDZ domain-like"/>
    <property type="match status" value="1"/>
</dbReference>
<dbReference type="Proteomes" id="UP000440578">
    <property type="component" value="Unassembled WGS sequence"/>
</dbReference>
<dbReference type="InterPro" id="IPR035892">
    <property type="entry name" value="C2_domain_sf"/>
</dbReference>
<keyword evidence="5" id="KW-1185">Reference proteome</keyword>
<evidence type="ECO:0000259" key="3">
    <source>
        <dbReference type="PROSITE" id="PS50106"/>
    </source>
</evidence>
<feature type="compositionally biased region" description="Pro residues" evidence="1">
    <location>
        <begin position="612"/>
        <end position="622"/>
    </location>
</feature>
<name>A0A6A4WRL7_AMPAM</name>
<proteinExistence type="predicted"/>
<sequence length="1056" mass="116292">MYLRHHHCSTVTVGPSVVRRQQWCAGSAPDALTPLCCAPQERAEMLKWTLSKSGMDRTSSDSGSGRYQIKRASVRVLKTENDKENPEHLFGRWLHRDRRVAEPVKKEAVRRGKDSRHRWRRGGRPSSVSASGAAAGQGRFTPPPPPSSALSLTDAVRYHLTPQLAKLDGQHNTSSERGDSGISEGLVSPLSESQDSHECWEEGSAASEASRAVHARGLPSFYFSRPGHLRTDPSLLEAVTAPYPGYPRGDRSRAAPTQRRERHARRPRSHVSVADVLSALQQQQRVVAGLPGDTECPQGSLRRSRSFSDVSTLSRDDQTSGGWGEQFAENSANTVIERTPRPPKSVRFALDSDDPIYHEVNGSYAGNDSDALRRSQLYRSYQNIGAVFVGMESATRPPPPSTRPQPEDEETYLVMRSPIKRPSGPARANIAESSRHQPTSGHVRPTSAAAGGSCGAGNGSRGARCAEKLETTEPPAVLEPRGPGGRQRRQRETVTRLSLLLEERPSAMESDESADWSLEAVINDTLQRDLSETETGDAEGAERDSPGGDGVSGGDGQFWTVESGDPCSGDSGTEKENTYCSLAPPVSDVSTLDSWSSHARPRRRPPLAAPRALPPPPPPEPAEPVYARLDPAKLSPQVDKVTWHGPGRPTVRSVKSRHKSPAAAGGRIWRHPRTSAASHSTPRKRTARHLRDDSNDFQLGSPGSESFAETLGPGETYSNQLQFARTADSSLATTVWLGLMGRKSRRVVSTQLKTRDLFQPRGHLKLRIYENCGLLTVHVMRARKLRSRSAELCNVYVKVSLVPDSSERSFCRTRLVKQTNAPSFDERFSFDFLPEDHSKRLLVSVWHRHVRRGRSELLGCMSFGVSNIMTTEISGWFRLLAESIGRSRHFAVRTPAAARTKPAAVAAESGDWQERTWEEPRAVESVVTYRRPEASVSCQSVQEARRPLPVCEDQRRTVAAGPYHRITIQRRQKGFGLSLAWTCPPSVVFVEPGQSAARAGLRSGDYVVRMGTENVVLMDQSSGLELLQRQGDTLQLEVYRPPDGVPPSMMDVLRWT</sequence>
<dbReference type="PROSITE" id="PS50004">
    <property type="entry name" value="C2"/>
    <property type="match status" value="1"/>
</dbReference>
<evidence type="ECO:0000313" key="5">
    <source>
        <dbReference type="Proteomes" id="UP000440578"/>
    </source>
</evidence>
<comment type="caution">
    <text evidence="4">The sequence shown here is derived from an EMBL/GenBank/DDBJ whole genome shotgun (WGS) entry which is preliminary data.</text>
</comment>
<feature type="region of interest" description="Disordered" evidence="1">
    <location>
        <begin position="532"/>
        <end position="625"/>
    </location>
</feature>
<feature type="region of interest" description="Disordered" evidence="1">
    <location>
        <begin position="391"/>
        <end position="410"/>
    </location>
</feature>
<gene>
    <name evidence="4" type="primary">RGS3</name>
    <name evidence="4" type="ORF">FJT64_019462</name>
</gene>
<dbReference type="GO" id="GO:0005886">
    <property type="term" value="C:plasma membrane"/>
    <property type="evidence" value="ECO:0007669"/>
    <property type="project" value="TreeGrafter"/>
</dbReference>
<feature type="compositionally biased region" description="Basic residues" evidence="1">
    <location>
        <begin position="260"/>
        <end position="269"/>
    </location>
</feature>
<dbReference type="InterPro" id="IPR001478">
    <property type="entry name" value="PDZ"/>
</dbReference>
<feature type="region of interest" description="Disordered" evidence="1">
    <location>
        <begin position="290"/>
        <end position="325"/>
    </location>
</feature>
<dbReference type="InterPro" id="IPR036034">
    <property type="entry name" value="PDZ_sf"/>
</dbReference>
<feature type="compositionally biased region" description="Basic and acidic residues" evidence="1">
    <location>
        <begin position="103"/>
        <end position="112"/>
    </location>
</feature>
<dbReference type="Gene3D" id="2.30.42.10">
    <property type="match status" value="1"/>
</dbReference>
<dbReference type="Pfam" id="PF00168">
    <property type="entry name" value="C2"/>
    <property type="match status" value="1"/>
</dbReference>
<feature type="compositionally biased region" description="Basic residues" evidence="1">
    <location>
        <begin position="113"/>
        <end position="123"/>
    </location>
</feature>
<dbReference type="PANTHER" id="PTHR46848:SF1">
    <property type="entry name" value="REGULATOR OF G-PROTEIN SIGNALING 3"/>
    <property type="match status" value="1"/>
</dbReference>
<accession>A0A6A4WRL7</accession>
<feature type="region of interest" description="Disordered" evidence="1">
    <location>
        <begin position="103"/>
        <end position="151"/>
    </location>
</feature>
<dbReference type="OrthoDB" id="6378868at2759"/>
<dbReference type="Gene3D" id="2.60.40.150">
    <property type="entry name" value="C2 domain"/>
    <property type="match status" value="1"/>
</dbReference>
<dbReference type="PANTHER" id="PTHR46848">
    <property type="entry name" value="REGULATOR OF G-PROTEIN SIGNALING 3"/>
    <property type="match status" value="1"/>
</dbReference>
<feature type="region of interest" description="Disordered" evidence="1">
    <location>
        <begin position="240"/>
        <end position="270"/>
    </location>
</feature>
<dbReference type="SMART" id="SM00239">
    <property type="entry name" value="C2"/>
    <property type="match status" value="1"/>
</dbReference>
<dbReference type="PROSITE" id="PS50106">
    <property type="entry name" value="PDZ"/>
    <property type="match status" value="1"/>
</dbReference>
<evidence type="ECO:0000313" key="4">
    <source>
        <dbReference type="EMBL" id="KAF0309425.1"/>
    </source>
</evidence>
<feature type="compositionally biased region" description="Gly residues" evidence="1">
    <location>
        <begin position="547"/>
        <end position="556"/>
    </location>
</feature>
<dbReference type="EMBL" id="VIIS01000404">
    <property type="protein sequence ID" value="KAF0309425.1"/>
    <property type="molecule type" value="Genomic_DNA"/>
</dbReference>
<feature type="compositionally biased region" description="Polar residues" evidence="1">
    <location>
        <begin position="588"/>
        <end position="597"/>
    </location>
</feature>